<gene>
    <name evidence="2" type="ORF">GCM10009740_15780</name>
</gene>
<proteinExistence type="predicted"/>
<comment type="caution">
    <text evidence="2">The sequence shown here is derived from an EMBL/GenBank/DDBJ whole genome shotgun (WGS) entry which is preliminary data.</text>
</comment>
<evidence type="ECO:0000313" key="3">
    <source>
        <dbReference type="Proteomes" id="UP001501285"/>
    </source>
</evidence>
<organism evidence="2 3">
    <name type="scientific">Terrabacter terrae</name>
    <dbReference type="NCBI Taxonomy" id="318434"/>
    <lineage>
        <taxon>Bacteria</taxon>
        <taxon>Bacillati</taxon>
        <taxon>Actinomycetota</taxon>
        <taxon>Actinomycetes</taxon>
        <taxon>Micrococcales</taxon>
        <taxon>Intrasporangiaceae</taxon>
        <taxon>Terrabacter</taxon>
    </lineage>
</organism>
<feature type="compositionally biased region" description="Basic and acidic residues" evidence="1">
    <location>
        <begin position="20"/>
        <end position="35"/>
    </location>
</feature>
<dbReference type="EMBL" id="BAAANB010000005">
    <property type="protein sequence ID" value="GAA2026891.1"/>
    <property type="molecule type" value="Genomic_DNA"/>
</dbReference>
<accession>A0ABN2U293</accession>
<evidence type="ECO:0000313" key="2">
    <source>
        <dbReference type="EMBL" id="GAA2026891.1"/>
    </source>
</evidence>
<protein>
    <submittedName>
        <fullName evidence="2">Uncharacterized protein</fullName>
    </submittedName>
</protein>
<dbReference type="Proteomes" id="UP001501285">
    <property type="component" value="Unassembled WGS sequence"/>
</dbReference>
<feature type="region of interest" description="Disordered" evidence="1">
    <location>
        <begin position="1"/>
        <end position="35"/>
    </location>
</feature>
<feature type="compositionally biased region" description="Basic residues" evidence="1">
    <location>
        <begin position="1"/>
        <end position="12"/>
    </location>
</feature>
<reference evidence="2 3" key="1">
    <citation type="journal article" date="2019" name="Int. J. Syst. Evol. Microbiol.">
        <title>The Global Catalogue of Microorganisms (GCM) 10K type strain sequencing project: providing services to taxonomists for standard genome sequencing and annotation.</title>
        <authorList>
            <consortium name="The Broad Institute Genomics Platform"/>
            <consortium name="The Broad Institute Genome Sequencing Center for Infectious Disease"/>
            <person name="Wu L."/>
            <person name="Ma J."/>
        </authorList>
    </citation>
    <scope>NUCLEOTIDE SEQUENCE [LARGE SCALE GENOMIC DNA]</scope>
    <source>
        <strain evidence="2 3">JCM 14283</strain>
    </source>
</reference>
<keyword evidence="3" id="KW-1185">Reference proteome</keyword>
<evidence type="ECO:0000256" key="1">
    <source>
        <dbReference type="SAM" id="MobiDB-lite"/>
    </source>
</evidence>
<sequence length="95" mass="11173">MELGARARRRLTQRASAAGTRDRPPMNPRTPEDRHALDELRTFRKDCGSYVRLYDYMSQVVYYGTSNLEKLAEFLRQLTRAEHVARDRPPGRFRC</sequence>
<name>A0ABN2U293_9MICO</name>